<organism evidence="1 2">
    <name type="scientific">Actinomyces massiliensis F0489</name>
    <dbReference type="NCBI Taxonomy" id="1125718"/>
    <lineage>
        <taxon>Bacteria</taxon>
        <taxon>Bacillati</taxon>
        <taxon>Actinomycetota</taxon>
        <taxon>Actinomycetes</taxon>
        <taxon>Actinomycetales</taxon>
        <taxon>Actinomycetaceae</taxon>
        <taxon>Actinomyces</taxon>
    </lineage>
</organism>
<evidence type="ECO:0000313" key="1">
    <source>
        <dbReference type="EMBL" id="EJF41075.1"/>
    </source>
</evidence>
<evidence type="ECO:0000313" key="2">
    <source>
        <dbReference type="Proteomes" id="UP000002941"/>
    </source>
</evidence>
<name>J1H677_9ACTO</name>
<keyword evidence="2" id="KW-1185">Reference proteome</keyword>
<reference evidence="1 2" key="1">
    <citation type="submission" date="2012-05" db="EMBL/GenBank/DDBJ databases">
        <authorList>
            <person name="Harkins D.M."/>
            <person name="Madupu R."/>
            <person name="Durkin A.S."/>
            <person name="Torralba M."/>
            <person name="Methe B."/>
            <person name="Sutton G.G."/>
            <person name="Nelson K.E."/>
        </authorList>
    </citation>
    <scope>NUCLEOTIDE SEQUENCE [LARGE SCALE GENOMIC DNA]</scope>
    <source>
        <strain evidence="1 2">F0489</strain>
    </source>
</reference>
<dbReference type="PATRIC" id="fig|1125718.3.peg.2054"/>
<protein>
    <submittedName>
        <fullName evidence="1">Uncharacterized protein</fullName>
    </submittedName>
</protein>
<gene>
    <name evidence="1" type="ORF">HMPREF1318_0603</name>
</gene>
<sequence length="103" mass="11652">MVGLARQPHRHRSTAPAPQRCRSIIENCWKCWRRWAGSAGTIGAAGLEALGWNRWNHLNIIEIDILERDRLPRTRSTVTPSISFEEVDLDASPLPDAGANRQR</sequence>
<dbReference type="RefSeq" id="WP_008732417.1">
    <property type="nucleotide sequence ID" value="NZ_AKFT01000163.1"/>
</dbReference>
<dbReference type="EMBL" id="AKFT01000163">
    <property type="protein sequence ID" value="EJF41075.1"/>
    <property type="molecule type" value="Genomic_DNA"/>
</dbReference>
<proteinExistence type="predicted"/>
<dbReference type="Proteomes" id="UP000002941">
    <property type="component" value="Unassembled WGS sequence"/>
</dbReference>
<accession>J1H677</accession>
<comment type="caution">
    <text evidence="1">The sequence shown here is derived from an EMBL/GenBank/DDBJ whole genome shotgun (WGS) entry which is preliminary data.</text>
</comment>
<dbReference type="AlphaFoldDB" id="J1H677"/>